<name>K1RZC9_9ZZZZ</name>
<accession>K1RZC9</accession>
<sequence>MEKEEEKKIMSIVNENGETEEVEVILAFEFKDNKKEYVVYTKNETDENGNVTVYVSNVDRSSGEPKLLGIDNESEWDRIKDVLRELSKPEAE</sequence>
<reference evidence="1" key="1">
    <citation type="journal article" date="2013" name="Environ. Microbiol.">
        <title>Microbiota from the distal guts of lean and obese adolescents exhibit partial functional redundancy besides clear differences in community structure.</title>
        <authorList>
            <person name="Ferrer M."/>
            <person name="Ruiz A."/>
            <person name="Lanza F."/>
            <person name="Haange S.B."/>
            <person name="Oberbach A."/>
            <person name="Till H."/>
            <person name="Bargiela R."/>
            <person name="Campoy C."/>
            <person name="Segura M.T."/>
            <person name="Richter M."/>
            <person name="von Bergen M."/>
            <person name="Seifert J."/>
            <person name="Suarez A."/>
        </authorList>
    </citation>
    <scope>NUCLEOTIDE SEQUENCE</scope>
</reference>
<dbReference type="PANTHER" id="PTHR40066:SF1">
    <property type="entry name" value="UPF0473 PROTEIN CBO2561_CLC_2432"/>
    <property type="match status" value="1"/>
</dbReference>
<evidence type="ECO:0000313" key="1">
    <source>
        <dbReference type="EMBL" id="EKC46805.1"/>
    </source>
</evidence>
<comment type="caution">
    <text evidence="1">The sequence shown here is derived from an EMBL/GenBank/DDBJ whole genome shotgun (WGS) entry which is preliminary data.</text>
</comment>
<dbReference type="PANTHER" id="PTHR40066">
    <property type="entry name" value="UPF0473 PROTEIN CBO2561/CLC_2432"/>
    <property type="match status" value="1"/>
</dbReference>
<proteinExistence type="predicted"/>
<protein>
    <submittedName>
        <fullName evidence="1">Protein containing DUF1292</fullName>
    </submittedName>
</protein>
<dbReference type="EMBL" id="AJWZ01011006">
    <property type="protein sequence ID" value="EKC46805.1"/>
    <property type="molecule type" value="Genomic_DNA"/>
</dbReference>
<dbReference type="Pfam" id="PF06949">
    <property type="entry name" value="DUF1292"/>
    <property type="match status" value="1"/>
</dbReference>
<organism evidence="1">
    <name type="scientific">human gut metagenome</name>
    <dbReference type="NCBI Taxonomy" id="408170"/>
    <lineage>
        <taxon>unclassified sequences</taxon>
        <taxon>metagenomes</taxon>
        <taxon>organismal metagenomes</taxon>
    </lineage>
</organism>
<dbReference type="InterPro" id="IPR009711">
    <property type="entry name" value="UPF0473"/>
</dbReference>
<gene>
    <name evidence="1" type="ORF">OBE_16053</name>
</gene>
<dbReference type="AlphaFoldDB" id="K1RZC9"/>